<comment type="caution">
    <text evidence="2">The sequence shown here is derived from an EMBL/GenBank/DDBJ whole genome shotgun (WGS) entry which is preliminary data.</text>
</comment>
<keyword evidence="3" id="KW-1185">Reference proteome</keyword>
<dbReference type="EMBL" id="WNWR01000722">
    <property type="protein sequence ID" value="KAE9970379.1"/>
    <property type="molecule type" value="Genomic_DNA"/>
</dbReference>
<evidence type="ECO:0000313" key="2">
    <source>
        <dbReference type="EMBL" id="KAE9970379.1"/>
    </source>
</evidence>
<name>A0A8H3UHL6_VENIN</name>
<accession>A0A8H3UHL6</accession>
<reference evidence="2 3" key="1">
    <citation type="submission" date="2019-07" db="EMBL/GenBank/DDBJ databases">
        <title>Venturia inaequalis Genome Resource.</title>
        <authorList>
            <person name="Lichtner F.J."/>
        </authorList>
    </citation>
    <scope>NUCLEOTIDE SEQUENCE [LARGE SCALE GENOMIC DNA]</scope>
    <source>
        <strain evidence="2 3">DMI_063113</strain>
    </source>
</reference>
<evidence type="ECO:0000256" key="1">
    <source>
        <dbReference type="SAM" id="MobiDB-lite"/>
    </source>
</evidence>
<feature type="non-terminal residue" evidence="2">
    <location>
        <position position="141"/>
    </location>
</feature>
<protein>
    <submittedName>
        <fullName evidence="2">Uncharacterized protein</fullName>
    </submittedName>
</protein>
<proteinExistence type="predicted"/>
<dbReference type="AlphaFoldDB" id="A0A8H3UHL6"/>
<feature type="region of interest" description="Disordered" evidence="1">
    <location>
        <begin position="91"/>
        <end position="141"/>
    </location>
</feature>
<gene>
    <name evidence="2" type="ORF">EG327_010295</name>
</gene>
<organism evidence="2 3">
    <name type="scientific">Venturia inaequalis</name>
    <name type="common">Apple scab fungus</name>
    <dbReference type="NCBI Taxonomy" id="5025"/>
    <lineage>
        <taxon>Eukaryota</taxon>
        <taxon>Fungi</taxon>
        <taxon>Dikarya</taxon>
        <taxon>Ascomycota</taxon>
        <taxon>Pezizomycotina</taxon>
        <taxon>Dothideomycetes</taxon>
        <taxon>Pleosporomycetidae</taxon>
        <taxon>Venturiales</taxon>
        <taxon>Venturiaceae</taxon>
        <taxon>Venturia</taxon>
    </lineage>
</organism>
<sequence>DSDENEWDLEDLPRDISPGIQQLKFPSRGRNDLCNGLLIGEETVLEATGVLQTFIHHFRVARVDLEVYDGLTFEDLPVFARICLILEILGPAPATEGPPEPDGTKPPAEQPVDVSGYPESYSPRHTGESESAKGKPKRQSW</sequence>
<dbReference type="Proteomes" id="UP000490939">
    <property type="component" value="Unassembled WGS sequence"/>
</dbReference>
<evidence type="ECO:0000313" key="3">
    <source>
        <dbReference type="Proteomes" id="UP000490939"/>
    </source>
</evidence>